<dbReference type="Proteomes" id="UP001152622">
    <property type="component" value="Chromosome 18"/>
</dbReference>
<sequence>MDDSSRPLSFSLEPRLPACRRSPPPSGRALGRGRAMGASPHLRFRLFIASASRRTTEMDHGAGAGDRHGGHRVGALGELNEQRAGSVTARETADTAPTKVIPRAQGRSVAGSTAWVSAKPISAAVLESHGKSEGRLRHAATTLPPHYSHSSSNHIPLNHPPHPNTNPQCTRLPYFLNLQSTQSTCE</sequence>
<organism evidence="2 3">
    <name type="scientific">Synaphobranchus kaupii</name>
    <name type="common">Kaup's arrowtooth eel</name>
    <dbReference type="NCBI Taxonomy" id="118154"/>
    <lineage>
        <taxon>Eukaryota</taxon>
        <taxon>Metazoa</taxon>
        <taxon>Chordata</taxon>
        <taxon>Craniata</taxon>
        <taxon>Vertebrata</taxon>
        <taxon>Euteleostomi</taxon>
        <taxon>Actinopterygii</taxon>
        <taxon>Neopterygii</taxon>
        <taxon>Teleostei</taxon>
        <taxon>Anguilliformes</taxon>
        <taxon>Synaphobranchidae</taxon>
        <taxon>Synaphobranchus</taxon>
    </lineage>
</organism>
<proteinExistence type="predicted"/>
<comment type="caution">
    <text evidence="2">The sequence shown here is derived from an EMBL/GenBank/DDBJ whole genome shotgun (WGS) entry which is preliminary data.</text>
</comment>
<feature type="compositionally biased region" description="Low complexity" evidence="1">
    <location>
        <begin position="148"/>
        <end position="157"/>
    </location>
</feature>
<feature type="region of interest" description="Disordered" evidence="1">
    <location>
        <begin position="1"/>
        <end position="35"/>
    </location>
</feature>
<keyword evidence="3" id="KW-1185">Reference proteome</keyword>
<name>A0A9Q1IE64_SYNKA</name>
<dbReference type="EMBL" id="JAINUF010000018">
    <property type="protein sequence ID" value="KAJ8338488.1"/>
    <property type="molecule type" value="Genomic_DNA"/>
</dbReference>
<gene>
    <name evidence="2" type="ORF">SKAU_G00374540</name>
</gene>
<feature type="region of interest" description="Disordered" evidence="1">
    <location>
        <begin position="145"/>
        <end position="170"/>
    </location>
</feature>
<evidence type="ECO:0000256" key="1">
    <source>
        <dbReference type="SAM" id="MobiDB-lite"/>
    </source>
</evidence>
<evidence type="ECO:0000313" key="3">
    <source>
        <dbReference type="Proteomes" id="UP001152622"/>
    </source>
</evidence>
<reference evidence="2" key="1">
    <citation type="journal article" date="2023" name="Science">
        <title>Genome structures resolve the early diversification of teleost fishes.</title>
        <authorList>
            <person name="Parey E."/>
            <person name="Louis A."/>
            <person name="Montfort J."/>
            <person name="Bouchez O."/>
            <person name="Roques C."/>
            <person name="Iampietro C."/>
            <person name="Lluch J."/>
            <person name="Castinel A."/>
            <person name="Donnadieu C."/>
            <person name="Desvignes T."/>
            <person name="Floi Bucao C."/>
            <person name="Jouanno E."/>
            <person name="Wen M."/>
            <person name="Mejri S."/>
            <person name="Dirks R."/>
            <person name="Jansen H."/>
            <person name="Henkel C."/>
            <person name="Chen W.J."/>
            <person name="Zahm M."/>
            <person name="Cabau C."/>
            <person name="Klopp C."/>
            <person name="Thompson A.W."/>
            <person name="Robinson-Rechavi M."/>
            <person name="Braasch I."/>
            <person name="Lecointre G."/>
            <person name="Bobe J."/>
            <person name="Postlethwait J.H."/>
            <person name="Berthelot C."/>
            <person name="Roest Crollius H."/>
            <person name="Guiguen Y."/>
        </authorList>
    </citation>
    <scope>NUCLEOTIDE SEQUENCE</scope>
    <source>
        <strain evidence="2">WJC10195</strain>
    </source>
</reference>
<evidence type="ECO:0000313" key="2">
    <source>
        <dbReference type="EMBL" id="KAJ8338488.1"/>
    </source>
</evidence>
<protein>
    <submittedName>
        <fullName evidence="2">Uncharacterized protein</fullName>
    </submittedName>
</protein>
<accession>A0A9Q1IE64</accession>
<dbReference type="AlphaFoldDB" id="A0A9Q1IE64"/>